<comment type="caution">
    <text evidence="2">The sequence shown here is derived from an EMBL/GenBank/DDBJ whole genome shotgun (WGS) entry which is preliminary data.</text>
</comment>
<evidence type="ECO:0000313" key="3">
    <source>
        <dbReference type="Proteomes" id="UP000789759"/>
    </source>
</evidence>
<organism evidence="2 3">
    <name type="scientific">Cetraspora pellucida</name>
    <dbReference type="NCBI Taxonomy" id="1433469"/>
    <lineage>
        <taxon>Eukaryota</taxon>
        <taxon>Fungi</taxon>
        <taxon>Fungi incertae sedis</taxon>
        <taxon>Mucoromycota</taxon>
        <taxon>Glomeromycotina</taxon>
        <taxon>Glomeromycetes</taxon>
        <taxon>Diversisporales</taxon>
        <taxon>Gigasporaceae</taxon>
        <taxon>Cetraspora</taxon>
    </lineage>
</organism>
<protein>
    <submittedName>
        <fullName evidence="2">24563_t:CDS:1</fullName>
    </submittedName>
</protein>
<reference evidence="2" key="1">
    <citation type="submission" date="2021-06" db="EMBL/GenBank/DDBJ databases">
        <authorList>
            <person name="Kallberg Y."/>
            <person name="Tangrot J."/>
            <person name="Rosling A."/>
        </authorList>
    </citation>
    <scope>NUCLEOTIDE SEQUENCE</scope>
    <source>
        <strain evidence="2">FL966</strain>
    </source>
</reference>
<feature type="compositionally biased region" description="Basic and acidic residues" evidence="1">
    <location>
        <begin position="254"/>
        <end position="263"/>
    </location>
</feature>
<keyword evidence="3" id="KW-1185">Reference proteome</keyword>
<proteinExistence type="predicted"/>
<name>A0A9N9FXG2_9GLOM</name>
<feature type="compositionally biased region" description="Basic and acidic residues" evidence="1">
    <location>
        <begin position="25"/>
        <end position="37"/>
    </location>
</feature>
<feature type="region of interest" description="Disordered" evidence="1">
    <location>
        <begin position="24"/>
        <end position="68"/>
    </location>
</feature>
<dbReference type="Proteomes" id="UP000789759">
    <property type="component" value="Unassembled WGS sequence"/>
</dbReference>
<dbReference type="EMBL" id="CAJVQA010002997">
    <property type="protein sequence ID" value="CAG8563047.1"/>
    <property type="molecule type" value="Genomic_DNA"/>
</dbReference>
<sequence length="263" mass="30484">MLYLPNSNPNKSNNQCDESWTSNIEQKEKSVGKDKQKATSFISENNKIKNSKTHAENTTSIPIPKHNSPLIEANHKDTNNETSAANYDQDITIELLDCNKENKTKKKEFILSFQKKTTYDQDITMKPLDCNKENKTEEKEFILVISKKNNQKENKKKTLTTKANHKDTNNETSAANYDQDITIELLDCNKENKTKKKEFILLFQKRTTYDQDITMEPLDCNKENKTEEKEFILVTSKKNSQKENKKKTLTTSEKSNKSRTENV</sequence>
<feature type="region of interest" description="Disordered" evidence="1">
    <location>
        <begin position="231"/>
        <end position="263"/>
    </location>
</feature>
<gene>
    <name evidence="2" type="ORF">CPELLU_LOCUS5293</name>
</gene>
<evidence type="ECO:0000256" key="1">
    <source>
        <dbReference type="SAM" id="MobiDB-lite"/>
    </source>
</evidence>
<accession>A0A9N9FXG2</accession>
<evidence type="ECO:0000313" key="2">
    <source>
        <dbReference type="EMBL" id="CAG8563047.1"/>
    </source>
</evidence>
<dbReference type="AlphaFoldDB" id="A0A9N9FXG2"/>